<dbReference type="STRING" id="1936003.STSP2_00544"/>
<gene>
    <name evidence="2" type="ORF">STSP2_00544</name>
</gene>
<keyword evidence="2" id="KW-0808">Transferase</keyword>
<dbReference type="InterPro" id="IPR000182">
    <property type="entry name" value="GNAT_dom"/>
</dbReference>
<reference evidence="3" key="1">
    <citation type="submission" date="2017-02" db="EMBL/GenBank/DDBJ databases">
        <title>Comparative genomics and description of representatives of a novel lineage of planctomycetes thriving in anoxic sediments.</title>
        <authorList>
            <person name="Spring S."/>
            <person name="Bunk B."/>
            <person name="Sproer C."/>
        </authorList>
    </citation>
    <scope>NUCLEOTIDE SEQUENCE [LARGE SCALE GENOMIC DNA]</scope>
    <source>
        <strain evidence="3">ST-NAGAB-D1</strain>
    </source>
</reference>
<dbReference type="Pfam" id="PF13527">
    <property type="entry name" value="Acetyltransf_9"/>
    <property type="match status" value="1"/>
</dbReference>
<evidence type="ECO:0000313" key="3">
    <source>
        <dbReference type="Proteomes" id="UP000189674"/>
    </source>
</evidence>
<dbReference type="GO" id="GO:0016747">
    <property type="term" value="F:acyltransferase activity, transferring groups other than amino-acyl groups"/>
    <property type="evidence" value="ECO:0007669"/>
    <property type="project" value="InterPro"/>
</dbReference>
<keyword evidence="3" id="KW-1185">Reference proteome</keyword>
<protein>
    <submittedName>
        <fullName evidence="2">Putative acetyltransferase involved in intracellular survival</fullName>
    </submittedName>
</protein>
<name>A0A1U9NII6_9BACT</name>
<dbReference type="CDD" id="cd04301">
    <property type="entry name" value="NAT_SF"/>
    <property type="match status" value="1"/>
</dbReference>
<proteinExistence type="predicted"/>
<feature type="domain" description="N-acetyltransferase" evidence="1">
    <location>
        <begin position="10"/>
        <end position="157"/>
    </location>
</feature>
<dbReference type="Proteomes" id="UP000189674">
    <property type="component" value="Chromosome"/>
</dbReference>
<dbReference type="SUPFAM" id="SSF55729">
    <property type="entry name" value="Acyl-CoA N-acyltransferases (Nat)"/>
    <property type="match status" value="1"/>
</dbReference>
<evidence type="ECO:0000313" key="2">
    <source>
        <dbReference type="EMBL" id="AQT67400.1"/>
    </source>
</evidence>
<dbReference type="OrthoDB" id="6683715at2"/>
<dbReference type="KEGG" id="alus:STSP2_00544"/>
<sequence length="182" mass="20530">MTDRPRTLILNEDRIDRDLDTAIRELLSRCFPHRKPLFSRSRILGDNTPAFTVVILAGTLPIAHLAAVDRTITAGGEPFRVAGIANVCVDSPFRKQGLAGRMLDTAMQHAMKLGFDFGMLFCQGHVVNTYLRNGWQDIPPAPITYIDHGTKKQIPPNRHRLYYPLNKTTFPPGPINLQTNRW</sequence>
<dbReference type="Gene3D" id="3.40.630.30">
    <property type="match status" value="1"/>
</dbReference>
<evidence type="ECO:0000259" key="1">
    <source>
        <dbReference type="PROSITE" id="PS51186"/>
    </source>
</evidence>
<accession>A0A1U9NII6</accession>
<dbReference type="EMBL" id="CP019791">
    <property type="protein sequence ID" value="AQT67400.1"/>
    <property type="molecule type" value="Genomic_DNA"/>
</dbReference>
<dbReference type="AlphaFoldDB" id="A0A1U9NII6"/>
<dbReference type="InterPro" id="IPR016181">
    <property type="entry name" value="Acyl_CoA_acyltransferase"/>
</dbReference>
<dbReference type="PROSITE" id="PS51186">
    <property type="entry name" value="GNAT"/>
    <property type="match status" value="1"/>
</dbReference>
<dbReference type="RefSeq" id="WP_146659615.1">
    <property type="nucleotide sequence ID" value="NZ_CP019791.1"/>
</dbReference>
<organism evidence="2 3">
    <name type="scientific">Anaerohalosphaera lusitana</name>
    <dbReference type="NCBI Taxonomy" id="1936003"/>
    <lineage>
        <taxon>Bacteria</taxon>
        <taxon>Pseudomonadati</taxon>
        <taxon>Planctomycetota</taxon>
        <taxon>Phycisphaerae</taxon>
        <taxon>Sedimentisphaerales</taxon>
        <taxon>Anaerohalosphaeraceae</taxon>
        <taxon>Anaerohalosphaera</taxon>
    </lineage>
</organism>